<dbReference type="HOGENOM" id="CLU_1013295_0_0_1"/>
<feature type="region of interest" description="Disordered" evidence="1">
    <location>
        <begin position="137"/>
        <end position="162"/>
    </location>
</feature>
<dbReference type="eggNOG" id="ENOG502QPNU">
    <property type="taxonomic scope" value="Eukaryota"/>
</dbReference>
<dbReference type="Proteomes" id="UP000008021">
    <property type="component" value="Chromosome 10"/>
</dbReference>
<reference evidence="2" key="2">
    <citation type="submission" date="2018-05" db="EMBL/GenBank/DDBJ databases">
        <title>OmerRS3 (Oryza meridionalis Reference Sequence Version 3).</title>
        <authorList>
            <person name="Zhang J."/>
            <person name="Kudrna D."/>
            <person name="Lee S."/>
            <person name="Talag J."/>
            <person name="Welchert J."/>
            <person name="Wing R.A."/>
        </authorList>
    </citation>
    <scope>NUCLEOTIDE SEQUENCE [LARGE SCALE GENOMIC DNA]</scope>
    <source>
        <strain evidence="2">cv. OR44</strain>
    </source>
</reference>
<feature type="compositionally biased region" description="Basic and acidic residues" evidence="1">
    <location>
        <begin position="145"/>
        <end position="162"/>
    </location>
</feature>
<dbReference type="PANTHER" id="PTHR35097:SF2">
    <property type="entry name" value="OS10G0438300 PROTEIN"/>
    <property type="match status" value="1"/>
</dbReference>
<dbReference type="AlphaFoldDB" id="A0A0E0EY45"/>
<feature type="region of interest" description="Disordered" evidence="1">
    <location>
        <begin position="227"/>
        <end position="275"/>
    </location>
</feature>
<name>A0A0E0EY45_9ORYZ</name>
<evidence type="ECO:0000256" key="1">
    <source>
        <dbReference type="SAM" id="MobiDB-lite"/>
    </source>
</evidence>
<reference evidence="2" key="1">
    <citation type="submission" date="2015-04" db="UniProtKB">
        <authorList>
            <consortium name="EnsemblPlants"/>
        </authorList>
    </citation>
    <scope>IDENTIFICATION</scope>
</reference>
<dbReference type="Gramene" id="OMERI10G07970.1">
    <property type="protein sequence ID" value="OMERI10G07970.1"/>
    <property type="gene ID" value="OMERI10G07970"/>
</dbReference>
<dbReference type="STRING" id="40149.A0A0E0EY45"/>
<evidence type="ECO:0000313" key="2">
    <source>
        <dbReference type="EnsemblPlants" id="OMERI10G07970.1"/>
    </source>
</evidence>
<protein>
    <submittedName>
        <fullName evidence="2">Uncharacterized protein</fullName>
    </submittedName>
</protein>
<accession>A0A0E0EY45</accession>
<organism evidence="2">
    <name type="scientific">Oryza meridionalis</name>
    <dbReference type="NCBI Taxonomy" id="40149"/>
    <lineage>
        <taxon>Eukaryota</taxon>
        <taxon>Viridiplantae</taxon>
        <taxon>Streptophyta</taxon>
        <taxon>Embryophyta</taxon>
        <taxon>Tracheophyta</taxon>
        <taxon>Spermatophyta</taxon>
        <taxon>Magnoliopsida</taxon>
        <taxon>Liliopsida</taxon>
        <taxon>Poales</taxon>
        <taxon>Poaceae</taxon>
        <taxon>BOP clade</taxon>
        <taxon>Oryzoideae</taxon>
        <taxon>Oryzeae</taxon>
        <taxon>Oryzinae</taxon>
        <taxon>Oryza</taxon>
    </lineage>
</organism>
<dbReference type="PANTHER" id="PTHR35097">
    <property type="entry name" value="GDSL ESTERASE/LIPASE"/>
    <property type="match status" value="1"/>
</dbReference>
<sequence>MSSNSRSATTVITCFFYETLALQAEIIKRLQREKFADMIKHMDGHEQIDRLVALYTSSAKVFHLPELPVRVKVALDAAGVLLLVDGDELEQARDRLVKARNTTGLSSRFVFESSTCGSKDTVTAELATRFGVAAVGSRGGGGGDGGRERRRSGDGKTEKAAAAEDVGLATATHRYSLSADERRCRCSLSADKRASLSSLADRRLGSSFSSSDPCRLSRPTERLRALLRPDDRPPSSPWGLCRYPGAPSPPATAHLSPPAATDAQLHSASLLPVRH</sequence>
<evidence type="ECO:0000313" key="3">
    <source>
        <dbReference type="Proteomes" id="UP000008021"/>
    </source>
</evidence>
<dbReference type="EnsemblPlants" id="OMERI10G07970.1">
    <property type="protein sequence ID" value="OMERI10G07970.1"/>
    <property type="gene ID" value="OMERI10G07970"/>
</dbReference>
<proteinExistence type="predicted"/>
<keyword evidence="3" id="KW-1185">Reference proteome</keyword>